<name>S2D407_INDAL</name>
<evidence type="ECO:0000313" key="9">
    <source>
        <dbReference type="EMBL" id="EOZ93634.1"/>
    </source>
</evidence>
<dbReference type="InterPro" id="IPR050351">
    <property type="entry name" value="BphY/WalK/GraS-like"/>
</dbReference>
<reference evidence="9 10" key="1">
    <citation type="journal article" date="2013" name="Genome Announc.">
        <title>Draft Genome Sequence of Indibacter alkaliphilus Strain LW1T, Isolated from Lonar Lake, a Haloalkaline Lake in the Buldana District of Maharashtra, India.</title>
        <authorList>
            <person name="Singh A."/>
            <person name="Kumar Jangir P."/>
            <person name="Sharma R."/>
            <person name="Singh A."/>
            <person name="Kumar Pinnaka A."/>
            <person name="Shivaji S."/>
        </authorList>
    </citation>
    <scope>NUCLEOTIDE SEQUENCE [LARGE SCALE GENOMIC DNA]</scope>
    <source>
        <strain evidence="10">CCUG 57479 / KCTC 22604 / LW1</strain>
    </source>
</reference>
<feature type="transmembrane region" description="Helical" evidence="7">
    <location>
        <begin position="175"/>
        <end position="197"/>
    </location>
</feature>
<keyword evidence="3" id="KW-0597">Phosphoprotein</keyword>
<organism evidence="9 10">
    <name type="scientific">Indibacter alkaliphilus (strain CCUG 57479 / KCTC 22604 / LW1)</name>
    <dbReference type="NCBI Taxonomy" id="1189612"/>
    <lineage>
        <taxon>Bacteria</taxon>
        <taxon>Pseudomonadati</taxon>
        <taxon>Bacteroidota</taxon>
        <taxon>Cytophagia</taxon>
        <taxon>Cytophagales</taxon>
        <taxon>Cyclobacteriaceae</taxon>
    </lineage>
</organism>
<protein>
    <recommendedName>
        <fullName evidence="2">histidine kinase</fullName>
        <ecNumber evidence="2">2.7.13.3</ecNumber>
    </recommendedName>
</protein>
<dbReference type="EMBL" id="ALWO02000045">
    <property type="protein sequence ID" value="EOZ93634.1"/>
    <property type="molecule type" value="Genomic_DNA"/>
</dbReference>
<dbReference type="PROSITE" id="PS50109">
    <property type="entry name" value="HIS_KIN"/>
    <property type="match status" value="1"/>
</dbReference>
<dbReference type="Gene3D" id="3.30.565.10">
    <property type="entry name" value="Histidine kinase-like ATPase, C-terminal domain"/>
    <property type="match status" value="1"/>
</dbReference>
<feature type="transmembrane region" description="Helical" evidence="7">
    <location>
        <begin position="6"/>
        <end position="27"/>
    </location>
</feature>
<dbReference type="PANTHER" id="PTHR42878:SF15">
    <property type="entry name" value="BACTERIOPHYTOCHROME"/>
    <property type="match status" value="1"/>
</dbReference>
<dbReference type="GO" id="GO:0000156">
    <property type="term" value="F:phosphorelay response regulator activity"/>
    <property type="evidence" value="ECO:0007669"/>
    <property type="project" value="TreeGrafter"/>
</dbReference>
<dbReference type="RefSeq" id="WP_009033762.1">
    <property type="nucleotide sequence ID" value="NZ_ALWO02000045.1"/>
</dbReference>
<keyword evidence="7" id="KW-0472">Membrane</keyword>
<dbReference type="GO" id="GO:0030295">
    <property type="term" value="F:protein kinase activator activity"/>
    <property type="evidence" value="ECO:0007669"/>
    <property type="project" value="TreeGrafter"/>
</dbReference>
<evidence type="ECO:0000256" key="4">
    <source>
        <dbReference type="ARBA" id="ARBA00022679"/>
    </source>
</evidence>
<dbReference type="GO" id="GO:0007234">
    <property type="term" value="P:osmosensory signaling via phosphorelay pathway"/>
    <property type="evidence" value="ECO:0007669"/>
    <property type="project" value="TreeGrafter"/>
</dbReference>
<dbReference type="InterPro" id="IPR036097">
    <property type="entry name" value="HisK_dim/P_sf"/>
</dbReference>
<dbReference type="InterPro" id="IPR005467">
    <property type="entry name" value="His_kinase_dom"/>
</dbReference>
<dbReference type="InterPro" id="IPR004358">
    <property type="entry name" value="Sig_transdc_His_kin-like_C"/>
</dbReference>
<evidence type="ECO:0000256" key="5">
    <source>
        <dbReference type="ARBA" id="ARBA00022777"/>
    </source>
</evidence>
<dbReference type="AlphaFoldDB" id="S2D407"/>
<keyword evidence="10" id="KW-1185">Reference proteome</keyword>
<evidence type="ECO:0000313" key="10">
    <source>
        <dbReference type="Proteomes" id="UP000006073"/>
    </source>
</evidence>
<sequence>MDKIKSFTILTLLLIILCGSISIYVLYRIKSIHKISAQTEQLVIQTNDIHTKVLENEIAILSFATTYDSSFLDSIHVRKSAILKKIDTLRSITQSMDQNQVLIDSLQASISERHQVFESALSQNPGPEQFLNYVQKHRKENFLKFGQKIKAQNNSILLKQQESLQQREQGLINNLNVLSIIIFAVALIAVAAVFLSFNAFSGYKRQQEKANAQLAEYKELLEEQVNQLNLSNKELEQFAYVASHDLQEPLRKITSFNDLLQEQYKDQLEGEGKLYLERIAFAANRMRKLITDLLEYSRAGRHKEKEEILDLKTVAEEVMDDLYILILEKNAKINIESLPNILGTYSDWRTIFQNLLSNAIKFAKSGIDPVINIQTEIASEKLIHEHVIEPDPEVKYYHIQISDNGIGFNPEYAERIFIIFQRLYGKDVYEGTGIGLAVCKKILDKLGGSIFAVSQEGEGATFHLLVPDYKK</sequence>
<dbReference type="PANTHER" id="PTHR42878">
    <property type="entry name" value="TWO-COMPONENT HISTIDINE KINASE"/>
    <property type="match status" value="1"/>
</dbReference>
<dbReference type="Pfam" id="PF00512">
    <property type="entry name" value="HisKA"/>
    <property type="match status" value="1"/>
</dbReference>
<accession>S2D407</accession>
<dbReference type="CDD" id="cd00082">
    <property type="entry name" value="HisKA"/>
    <property type="match status" value="1"/>
</dbReference>
<keyword evidence="7" id="KW-0812">Transmembrane</keyword>
<dbReference type="InterPro" id="IPR003594">
    <property type="entry name" value="HATPase_dom"/>
</dbReference>
<evidence type="ECO:0000256" key="3">
    <source>
        <dbReference type="ARBA" id="ARBA00022553"/>
    </source>
</evidence>
<keyword evidence="6" id="KW-0175">Coiled coil</keyword>
<proteinExistence type="predicted"/>
<dbReference type="Proteomes" id="UP000006073">
    <property type="component" value="Unassembled WGS sequence"/>
</dbReference>
<evidence type="ECO:0000256" key="7">
    <source>
        <dbReference type="SAM" id="Phobius"/>
    </source>
</evidence>
<comment type="caution">
    <text evidence="9">The sequence shown here is derived from an EMBL/GenBank/DDBJ whole genome shotgun (WGS) entry which is preliminary data.</text>
</comment>
<dbReference type="InterPro" id="IPR003661">
    <property type="entry name" value="HisK_dim/P_dom"/>
</dbReference>
<dbReference type="SUPFAM" id="SSF55874">
    <property type="entry name" value="ATPase domain of HSP90 chaperone/DNA topoisomerase II/histidine kinase"/>
    <property type="match status" value="1"/>
</dbReference>
<keyword evidence="7" id="KW-1133">Transmembrane helix</keyword>
<evidence type="ECO:0000256" key="2">
    <source>
        <dbReference type="ARBA" id="ARBA00012438"/>
    </source>
</evidence>
<comment type="catalytic activity">
    <reaction evidence="1">
        <text>ATP + protein L-histidine = ADP + protein N-phospho-L-histidine.</text>
        <dbReference type="EC" id="2.7.13.3"/>
    </reaction>
</comment>
<evidence type="ECO:0000259" key="8">
    <source>
        <dbReference type="PROSITE" id="PS50109"/>
    </source>
</evidence>
<dbReference type="OrthoDB" id="9124519at2"/>
<dbReference type="GO" id="GO:0000155">
    <property type="term" value="F:phosphorelay sensor kinase activity"/>
    <property type="evidence" value="ECO:0007669"/>
    <property type="project" value="InterPro"/>
</dbReference>
<dbReference type="SUPFAM" id="SSF47384">
    <property type="entry name" value="Homodimeric domain of signal transducing histidine kinase"/>
    <property type="match status" value="1"/>
</dbReference>
<dbReference type="EC" id="2.7.13.3" evidence="2"/>
<dbReference type="Pfam" id="PF02518">
    <property type="entry name" value="HATPase_c"/>
    <property type="match status" value="1"/>
</dbReference>
<keyword evidence="4 9" id="KW-0808">Transferase</keyword>
<dbReference type="InterPro" id="IPR036890">
    <property type="entry name" value="HATPase_C_sf"/>
</dbReference>
<dbReference type="SMART" id="SM00387">
    <property type="entry name" value="HATPase_c"/>
    <property type="match status" value="1"/>
</dbReference>
<feature type="domain" description="Histidine kinase" evidence="8">
    <location>
        <begin position="241"/>
        <end position="470"/>
    </location>
</feature>
<dbReference type="PRINTS" id="PR00344">
    <property type="entry name" value="BCTRLSENSOR"/>
</dbReference>
<dbReference type="eggNOG" id="COG4251">
    <property type="taxonomic scope" value="Bacteria"/>
</dbReference>
<evidence type="ECO:0000256" key="6">
    <source>
        <dbReference type="SAM" id="Coils"/>
    </source>
</evidence>
<evidence type="ECO:0000256" key="1">
    <source>
        <dbReference type="ARBA" id="ARBA00000085"/>
    </source>
</evidence>
<feature type="coiled-coil region" evidence="6">
    <location>
        <begin position="200"/>
        <end position="238"/>
    </location>
</feature>
<keyword evidence="5 9" id="KW-0418">Kinase</keyword>
<dbReference type="Gene3D" id="1.10.287.130">
    <property type="match status" value="1"/>
</dbReference>
<dbReference type="STRING" id="1189612.A33Q_3580"/>
<gene>
    <name evidence="9" type="ORF">A33Q_3580</name>
</gene>
<dbReference type="SMART" id="SM00388">
    <property type="entry name" value="HisKA"/>
    <property type="match status" value="1"/>
</dbReference>